<name>A0ABR7WJ84_9ACTN</name>
<evidence type="ECO:0000313" key="1">
    <source>
        <dbReference type="EMBL" id="MBD1322558.1"/>
    </source>
</evidence>
<reference evidence="1 2" key="1">
    <citation type="submission" date="2020-09" db="EMBL/GenBank/DDBJ databases">
        <title>Novel species in genus Gordonia.</title>
        <authorList>
            <person name="Zhang G."/>
        </authorList>
    </citation>
    <scope>NUCLEOTIDE SEQUENCE [LARGE SCALE GENOMIC DNA]</scope>
    <source>
        <strain evidence="1 2">ON-33</strain>
    </source>
</reference>
<comment type="caution">
    <text evidence="1">The sequence shown here is derived from an EMBL/GenBank/DDBJ whole genome shotgun (WGS) entry which is preliminary data.</text>
</comment>
<dbReference type="Pfam" id="PF10012">
    <property type="entry name" value="DUF2255"/>
    <property type="match status" value="1"/>
</dbReference>
<dbReference type="EMBL" id="JACWMS010000006">
    <property type="protein sequence ID" value="MBD1322558.1"/>
    <property type="molecule type" value="Genomic_DNA"/>
</dbReference>
<keyword evidence="2" id="KW-1185">Reference proteome</keyword>
<accession>A0ABR7WJ84</accession>
<sequence length="124" mass="13934">MTWTDDELNRISDADELQVSSYRSDGTLRPFVTIWAVRSGDHIFIRSAYGRDNGWFRRALAGGRGRIRAGGVEKDVAFEEPDDDVHPTLDAAYHLKYDRYGPKIVGTVVAPHGPGETFRLDPQD</sequence>
<organism evidence="1 2">
    <name type="scientific">Gordonia hankookensis</name>
    <dbReference type="NCBI Taxonomy" id="589403"/>
    <lineage>
        <taxon>Bacteria</taxon>
        <taxon>Bacillati</taxon>
        <taxon>Actinomycetota</taxon>
        <taxon>Actinomycetes</taxon>
        <taxon>Mycobacteriales</taxon>
        <taxon>Gordoniaceae</taxon>
        <taxon>Gordonia</taxon>
    </lineage>
</organism>
<protein>
    <submittedName>
        <fullName evidence="1">DUF2255 family protein</fullName>
    </submittedName>
</protein>
<evidence type="ECO:0000313" key="2">
    <source>
        <dbReference type="Proteomes" id="UP000602395"/>
    </source>
</evidence>
<proteinExistence type="predicted"/>
<dbReference type="InterPro" id="IPR016888">
    <property type="entry name" value="UCP028498"/>
</dbReference>
<dbReference type="RefSeq" id="WP_164310600.1">
    <property type="nucleotide sequence ID" value="NZ_BAABAD010000005.1"/>
</dbReference>
<dbReference type="Proteomes" id="UP000602395">
    <property type="component" value="Unassembled WGS sequence"/>
</dbReference>
<gene>
    <name evidence="1" type="ORF">IDF66_23510</name>
</gene>